<dbReference type="InterPro" id="IPR036663">
    <property type="entry name" value="Fumarylacetoacetase_C_sf"/>
</dbReference>
<name>A0A975IWU9_9CAUL</name>
<evidence type="ECO:0000313" key="4">
    <source>
        <dbReference type="EMBL" id="QUD90225.1"/>
    </source>
</evidence>
<dbReference type="PANTHER" id="PTHR42796:SF4">
    <property type="entry name" value="FUMARYLACETOACETATE HYDROLASE DOMAIN-CONTAINING PROTEIN 2A"/>
    <property type="match status" value="1"/>
</dbReference>
<evidence type="ECO:0000259" key="3">
    <source>
        <dbReference type="Pfam" id="PF01557"/>
    </source>
</evidence>
<proteinExistence type="inferred from homology"/>
<dbReference type="GO" id="GO:0044281">
    <property type="term" value="P:small molecule metabolic process"/>
    <property type="evidence" value="ECO:0007669"/>
    <property type="project" value="UniProtKB-ARBA"/>
</dbReference>
<keyword evidence="4" id="KW-0378">Hydrolase</keyword>
<dbReference type="InterPro" id="IPR011234">
    <property type="entry name" value="Fumarylacetoacetase-like_C"/>
</dbReference>
<dbReference type="Gene3D" id="3.90.850.10">
    <property type="entry name" value="Fumarylacetoacetase-like, C-terminal domain"/>
    <property type="match status" value="1"/>
</dbReference>
<evidence type="ECO:0000256" key="2">
    <source>
        <dbReference type="ARBA" id="ARBA00022723"/>
    </source>
</evidence>
<reference evidence="4" key="1">
    <citation type="submission" date="2021-04" db="EMBL/GenBank/DDBJ databases">
        <title>The complete genome sequence of Caulobacter sp. S6.</title>
        <authorList>
            <person name="Tang Y."/>
            <person name="Ouyang W."/>
            <person name="Liu Q."/>
            <person name="Huang B."/>
            <person name="Guo Z."/>
            <person name="Lei P."/>
        </authorList>
    </citation>
    <scope>NUCLEOTIDE SEQUENCE</scope>
    <source>
        <strain evidence="4">S6</strain>
    </source>
</reference>
<dbReference type="KEGG" id="caul:KCG34_10355"/>
<dbReference type="GO" id="GO:0016787">
    <property type="term" value="F:hydrolase activity"/>
    <property type="evidence" value="ECO:0007669"/>
    <property type="project" value="UniProtKB-KW"/>
</dbReference>
<gene>
    <name evidence="4" type="ORF">KCG34_10355</name>
</gene>
<dbReference type="GO" id="GO:0046872">
    <property type="term" value="F:metal ion binding"/>
    <property type="evidence" value="ECO:0007669"/>
    <property type="project" value="UniProtKB-KW"/>
</dbReference>
<dbReference type="Pfam" id="PF01557">
    <property type="entry name" value="FAA_hydrolase"/>
    <property type="match status" value="1"/>
</dbReference>
<organism evidence="4 5">
    <name type="scientific">Phenylobacterium montanum</name>
    <dbReference type="NCBI Taxonomy" id="2823693"/>
    <lineage>
        <taxon>Bacteria</taxon>
        <taxon>Pseudomonadati</taxon>
        <taxon>Pseudomonadota</taxon>
        <taxon>Alphaproteobacteria</taxon>
        <taxon>Caulobacterales</taxon>
        <taxon>Caulobacteraceae</taxon>
        <taxon>Phenylobacterium</taxon>
    </lineage>
</organism>
<sequence>MRRGVRGLNDQECPEGIRAGRLEAELAFVIGKRCRHVCRENAREVIAGYMACNDVTARDWQCTASQIASAMSSRVQIGHPTLGFVLVQTKLSAWSAGPTPL</sequence>
<dbReference type="Proteomes" id="UP000676409">
    <property type="component" value="Chromosome"/>
</dbReference>
<evidence type="ECO:0000313" key="5">
    <source>
        <dbReference type="Proteomes" id="UP000676409"/>
    </source>
</evidence>
<protein>
    <submittedName>
        <fullName evidence="4">Fumarylacetoacetate hydrolase family protein</fullName>
    </submittedName>
</protein>
<dbReference type="PANTHER" id="PTHR42796">
    <property type="entry name" value="FUMARYLACETOACETATE HYDROLASE DOMAIN-CONTAINING PROTEIN 2A-RELATED"/>
    <property type="match status" value="1"/>
</dbReference>
<keyword evidence="2" id="KW-0479">Metal-binding</keyword>
<dbReference type="InterPro" id="IPR051121">
    <property type="entry name" value="FAH"/>
</dbReference>
<evidence type="ECO:0000256" key="1">
    <source>
        <dbReference type="ARBA" id="ARBA00010211"/>
    </source>
</evidence>
<comment type="similarity">
    <text evidence="1">Belongs to the FAH family.</text>
</comment>
<dbReference type="EMBL" id="CP073078">
    <property type="protein sequence ID" value="QUD90225.1"/>
    <property type="molecule type" value="Genomic_DNA"/>
</dbReference>
<accession>A0A975IWU9</accession>
<dbReference type="SUPFAM" id="SSF56529">
    <property type="entry name" value="FAH"/>
    <property type="match status" value="1"/>
</dbReference>
<feature type="domain" description="Fumarylacetoacetase-like C-terminal" evidence="3">
    <location>
        <begin position="14"/>
        <end position="83"/>
    </location>
</feature>
<keyword evidence="5" id="KW-1185">Reference proteome</keyword>
<dbReference type="AlphaFoldDB" id="A0A975IWU9"/>